<evidence type="ECO:0000256" key="1">
    <source>
        <dbReference type="SAM" id="MobiDB-lite"/>
    </source>
</evidence>
<reference evidence="2" key="2">
    <citation type="submission" date="2021-01" db="UniProtKB">
        <authorList>
            <consortium name="EnsemblPlants"/>
        </authorList>
    </citation>
    <scope>IDENTIFICATION</scope>
</reference>
<evidence type="ECO:0000313" key="3">
    <source>
        <dbReference type="Proteomes" id="UP000594261"/>
    </source>
</evidence>
<reference evidence="2 3" key="1">
    <citation type="journal article" date="2016" name="G3 (Bethesda)">
        <title>First Draft Assembly and Annotation of the Genome of a California Endemic Oak Quercus lobata Nee (Fagaceae).</title>
        <authorList>
            <person name="Sork V.L."/>
            <person name="Fitz-Gibbon S.T."/>
            <person name="Puiu D."/>
            <person name="Crepeau M."/>
            <person name="Gugger P.F."/>
            <person name="Sherman R."/>
            <person name="Stevens K."/>
            <person name="Langley C.H."/>
            <person name="Pellegrini M."/>
            <person name="Salzberg S.L."/>
        </authorList>
    </citation>
    <scope>NUCLEOTIDE SEQUENCE [LARGE SCALE GENOMIC DNA]</scope>
    <source>
        <strain evidence="2 3">cv. SW786</strain>
    </source>
</reference>
<organism evidence="2 3">
    <name type="scientific">Quercus lobata</name>
    <name type="common">Valley oak</name>
    <dbReference type="NCBI Taxonomy" id="97700"/>
    <lineage>
        <taxon>Eukaryota</taxon>
        <taxon>Viridiplantae</taxon>
        <taxon>Streptophyta</taxon>
        <taxon>Embryophyta</taxon>
        <taxon>Tracheophyta</taxon>
        <taxon>Spermatophyta</taxon>
        <taxon>Magnoliopsida</taxon>
        <taxon>eudicotyledons</taxon>
        <taxon>Gunneridae</taxon>
        <taxon>Pentapetalae</taxon>
        <taxon>rosids</taxon>
        <taxon>fabids</taxon>
        <taxon>Fagales</taxon>
        <taxon>Fagaceae</taxon>
        <taxon>Quercus</taxon>
    </lineage>
</organism>
<dbReference type="AlphaFoldDB" id="A0A7N2R437"/>
<feature type="region of interest" description="Disordered" evidence="1">
    <location>
        <begin position="1"/>
        <end position="23"/>
    </location>
</feature>
<dbReference type="InParanoid" id="A0A7N2R437"/>
<feature type="compositionally biased region" description="Polar residues" evidence="1">
    <location>
        <begin position="1"/>
        <end position="16"/>
    </location>
</feature>
<proteinExistence type="predicted"/>
<protein>
    <submittedName>
        <fullName evidence="2">Uncharacterized protein</fullName>
    </submittedName>
</protein>
<dbReference type="Gramene" id="QL05p003041:mrna">
    <property type="protein sequence ID" value="QL05p003041:mrna"/>
    <property type="gene ID" value="QL05p003041"/>
</dbReference>
<dbReference type="Proteomes" id="UP000594261">
    <property type="component" value="Chromosome 5"/>
</dbReference>
<name>A0A7N2R437_QUELO</name>
<dbReference type="EMBL" id="LRBV02000005">
    <property type="status" value="NOT_ANNOTATED_CDS"/>
    <property type="molecule type" value="Genomic_DNA"/>
</dbReference>
<accession>A0A7N2R437</accession>
<evidence type="ECO:0000313" key="2">
    <source>
        <dbReference type="EnsemblPlants" id="QL05p003041:mrna"/>
    </source>
</evidence>
<keyword evidence="3" id="KW-1185">Reference proteome</keyword>
<sequence length="104" mass="11940">MLYENNNSRSRSTINDESPPPNPQHKIALIIGIASQDGSYLTEFLSTNGFLSWFWICKMCWWLYIGGSNRDRVDVHSYHLDIVSTVASRKRLVSTTIVISYNLQ</sequence>
<dbReference type="EnsemblPlants" id="QL05p003041:mrna">
    <property type="protein sequence ID" value="QL05p003041:mrna"/>
    <property type="gene ID" value="QL05p003041"/>
</dbReference>